<sequence length="306" mass="35332">MQVDDADLPESDGREVLEDSEDEDLDDKSAGDDGIRGEGTCAWVEIILENGPVHFMSIYAPNGSSERKSLWTWLSYKMGEGRWVLAGDMNSVELPDDTDGPTAVLHGSELRLWKALSAEFEMVDAYLCTAFREGPRFTRQVYSGGRLDQARLDRVYLSGGGGWLNHVHLVKHDAKQTLSDHWPVVTLLKLQDIELEPMKRTSYFKMNSEDLKCKETMEEVKRTWRNHPENVRDPRAKWLLAWQRVKAVLKTKRRERAKNMDPLGRKKEELLTLRVRMQNETSEEVRERCLILEKEIQSRELEDAKS</sequence>
<keyword evidence="3" id="KW-1185">Reference proteome</keyword>
<dbReference type="InterPro" id="IPR036691">
    <property type="entry name" value="Endo/exonu/phosph_ase_sf"/>
</dbReference>
<protein>
    <recommendedName>
        <fullName evidence="4">Endonuclease/exonuclease/phosphatase domain-containing protein</fullName>
    </recommendedName>
</protein>
<accession>A0ABD3GUN8</accession>
<dbReference type="EMBL" id="JBJQOH010000006">
    <property type="protein sequence ID" value="KAL3682137.1"/>
    <property type="molecule type" value="Genomic_DNA"/>
</dbReference>
<comment type="caution">
    <text evidence="2">The sequence shown here is derived from an EMBL/GenBank/DDBJ whole genome shotgun (WGS) entry which is preliminary data.</text>
</comment>
<proteinExistence type="predicted"/>
<organism evidence="2 3">
    <name type="scientific">Riccia sorocarpa</name>
    <dbReference type="NCBI Taxonomy" id="122646"/>
    <lineage>
        <taxon>Eukaryota</taxon>
        <taxon>Viridiplantae</taxon>
        <taxon>Streptophyta</taxon>
        <taxon>Embryophyta</taxon>
        <taxon>Marchantiophyta</taxon>
        <taxon>Marchantiopsida</taxon>
        <taxon>Marchantiidae</taxon>
        <taxon>Marchantiales</taxon>
        <taxon>Ricciaceae</taxon>
        <taxon>Riccia</taxon>
    </lineage>
</organism>
<dbReference type="Gene3D" id="3.60.10.10">
    <property type="entry name" value="Endonuclease/exonuclease/phosphatase"/>
    <property type="match status" value="1"/>
</dbReference>
<feature type="compositionally biased region" description="Acidic residues" evidence="1">
    <location>
        <begin position="1"/>
        <end position="10"/>
    </location>
</feature>
<name>A0ABD3GUN8_9MARC</name>
<feature type="compositionally biased region" description="Basic and acidic residues" evidence="1">
    <location>
        <begin position="27"/>
        <end position="36"/>
    </location>
</feature>
<evidence type="ECO:0000256" key="1">
    <source>
        <dbReference type="SAM" id="MobiDB-lite"/>
    </source>
</evidence>
<reference evidence="2 3" key="1">
    <citation type="submission" date="2024-09" db="EMBL/GenBank/DDBJ databases">
        <title>Chromosome-scale assembly of Riccia sorocarpa.</title>
        <authorList>
            <person name="Paukszto L."/>
        </authorList>
    </citation>
    <scope>NUCLEOTIDE SEQUENCE [LARGE SCALE GENOMIC DNA]</scope>
    <source>
        <strain evidence="2">LP-2024</strain>
        <tissue evidence="2">Aerial parts of the thallus</tissue>
    </source>
</reference>
<dbReference type="AlphaFoldDB" id="A0ABD3GUN8"/>
<gene>
    <name evidence="2" type="ORF">R1sor_000159</name>
</gene>
<dbReference type="Proteomes" id="UP001633002">
    <property type="component" value="Unassembled WGS sequence"/>
</dbReference>
<evidence type="ECO:0008006" key="4">
    <source>
        <dbReference type="Google" id="ProtNLM"/>
    </source>
</evidence>
<dbReference type="SUPFAM" id="SSF56219">
    <property type="entry name" value="DNase I-like"/>
    <property type="match status" value="1"/>
</dbReference>
<feature type="region of interest" description="Disordered" evidence="1">
    <location>
        <begin position="1"/>
        <end position="36"/>
    </location>
</feature>
<evidence type="ECO:0000313" key="3">
    <source>
        <dbReference type="Proteomes" id="UP001633002"/>
    </source>
</evidence>
<evidence type="ECO:0000313" key="2">
    <source>
        <dbReference type="EMBL" id="KAL3682137.1"/>
    </source>
</evidence>